<feature type="domain" description="PDZ" evidence="5">
    <location>
        <begin position="73"/>
        <end position="142"/>
    </location>
</feature>
<comment type="similarity">
    <text evidence="1">Belongs to the peptidase S41A family.</text>
</comment>
<evidence type="ECO:0000256" key="2">
    <source>
        <dbReference type="ARBA" id="ARBA00022670"/>
    </source>
</evidence>
<dbReference type="AlphaFoldDB" id="A0A1D7THG7"/>
<dbReference type="SUPFAM" id="SSF52096">
    <property type="entry name" value="ClpP/crotonase"/>
    <property type="match status" value="1"/>
</dbReference>
<dbReference type="Pfam" id="PF03572">
    <property type="entry name" value="Peptidase_S41"/>
    <property type="match status" value="1"/>
</dbReference>
<keyword evidence="3 6" id="KW-0378">Hydrolase</keyword>
<proteinExistence type="inferred from homology"/>
<evidence type="ECO:0000256" key="1">
    <source>
        <dbReference type="ARBA" id="ARBA00009179"/>
    </source>
</evidence>
<dbReference type="EMBL" id="CP017111">
    <property type="protein sequence ID" value="AOO64449.1"/>
    <property type="molecule type" value="Genomic_DNA"/>
</dbReference>
<dbReference type="Proteomes" id="UP000094609">
    <property type="component" value="Chromosome"/>
</dbReference>
<evidence type="ECO:0000256" key="4">
    <source>
        <dbReference type="ARBA" id="ARBA00022825"/>
    </source>
</evidence>
<dbReference type="PATRIC" id="fig|1193502.14.peg.670"/>
<dbReference type="InterPro" id="IPR029045">
    <property type="entry name" value="ClpP/crotonase-like_dom_sf"/>
</dbReference>
<evidence type="ECO:0000313" key="6">
    <source>
        <dbReference type="EMBL" id="AOO64449.1"/>
    </source>
</evidence>
<dbReference type="PROSITE" id="PS50106">
    <property type="entry name" value="PDZ"/>
    <property type="match status" value="1"/>
</dbReference>
<dbReference type="InterPro" id="IPR004447">
    <property type="entry name" value="Peptidase_S41A"/>
</dbReference>
<evidence type="ECO:0000256" key="3">
    <source>
        <dbReference type="ARBA" id="ARBA00022801"/>
    </source>
</evidence>
<dbReference type="CDD" id="cd07560">
    <property type="entry name" value="Peptidase_S41_CPP"/>
    <property type="match status" value="1"/>
</dbReference>
<dbReference type="GO" id="GO:0004252">
    <property type="term" value="F:serine-type endopeptidase activity"/>
    <property type="evidence" value="ECO:0007669"/>
    <property type="project" value="UniProtKB-EC"/>
</dbReference>
<dbReference type="Gene3D" id="3.90.226.10">
    <property type="entry name" value="2-enoyl-CoA Hydratase, Chain A, domain 1"/>
    <property type="match status" value="1"/>
</dbReference>
<reference evidence="7" key="1">
    <citation type="submission" date="2016-08" db="EMBL/GenBank/DDBJ databases">
        <title>Complete genome sequence of the organohalide-respiring Epsilonproteobacterium Sulfurospirillum halorespirans.</title>
        <authorList>
            <person name="Goris T."/>
            <person name="Zimmermann J."/>
            <person name="Schenz B."/>
            <person name="Lemos M."/>
            <person name="Hackermueller J."/>
            <person name="Diekert G."/>
        </authorList>
    </citation>
    <scope>NUCLEOTIDE SEQUENCE [LARGE SCALE GENOMIC DNA]</scope>
    <source>
        <strain>DSM 13726</strain>
        <strain evidence="7">PCE-M2</strain>
    </source>
</reference>
<dbReference type="RefSeq" id="WP_069477361.1">
    <property type="nucleotide sequence ID" value="NZ_CP017111.1"/>
</dbReference>
<organism evidence="6 7">
    <name type="scientific">Sulfurospirillum halorespirans DSM 13726</name>
    <dbReference type="NCBI Taxonomy" id="1193502"/>
    <lineage>
        <taxon>Bacteria</taxon>
        <taxon>Pseudomonadati</taxon>
        <taxon>Campylobacterota</taxon>
        <taxon>Epsilonproteobacteria</taxon>
        <taxon>Campylobacterales</taxon>
        <taxon>Sulfurospirillaceae</taxon>
        <taxon>Sulfurospirillum</taxon>
    </lineage>
</organism>
<accession>A0A1D7THG7</accession>
<keyword evidence="7" id="KW-1185">Reference proteome</keyword>
<dbReference type="SMART" id="SM00245">
    <property type="entry name" value="TSPc"/>
    <property type="match status" value="1"/>
</dbReference>
<keyword evidence="2 6" id="KW-0645">Protease</keyword>
<dbReference type="Pfam" id="PF00595">
    <property type="entry name" value="PDZ"/>
    <property type="match status" value="1"/>
</dbReference>
<dbReference type="GO" id="GO:0006508">
    <property type="term" value="P:proteolysis"/>
    <property type="evidence" value="ECO:0007669"/>
    <property type="project" value="UniProtKB-KW"/>
</dbReference>
<sequence>MRRFFGFLSLMMTLLNATPPTDSYLLYQEVVQKIKEESVQPFDEKRLMEGCLEGMVTSVDINGRYLNEEEYETLYLSSKPVAGVGLYLIQKRNHIYVKSVVDHSPAQKANLQKGDEIVQIDGVLVRNLGLDEVISALRGSPNTKIKLLTLKLNSSKPIELQLTRKAVTIDLMSSLMFENDIAYVKISSFAQDTLPSFLEDMSYLYEAQKHKINGMILDLRDNPGGIFSSGIAVTSLFLEKDKLVLTVKSRHKEEKKQYKNTPQDFEGVEYADKIEELSFLKTVPLVILTNNDSAGSSEIVSSVLQEYNRATIIGTPTFGKDTFATLFPLSTNTTAVKFATARWCTPKGKSVWPSGVIPNIEINQGSEEEDIPLQEALRFLQKK</sequence>
<evidence type="ECO:0000313" key="7">
    <source>
        <dbReference type="Proteomes" id="UP000094609"/>
    </source>
</evidence>
<dbReference type="Gene3D" id="2.30.42.10">
    <property type="match status" value="1"/>
</dbReference>
<dbReference type="InterPro" id="IPR005151">
    <property type="entry name" value="Tail-specific_protease"/>
</dbReference>
<dbReference type="InterPro" id="IPR036034">
    <property type="entry name" value="PDZ_sf"/>
</dbReference>
<evidence type="ECO:0000259" key="5">
    <source>
        <dbReference type="PROSITE" id="PS50106"/>
    </source>
</evidence>
<dbReference type="CDD" id="cd06782">
    <property type="entry name" value="cpPDZ_CPP-like"/>
    <property type="match status" value="1"/>
</dbReference>
<dbReference type="KEGG" id="shal:SHALO_0666"/>
<dbReference type="PANTHER" id="PTHR32060">
    <property type="entry name" value="TAIL-SPECIFIC PROTEASE"/>
    <property type="match status" value="1"/>
</dbReference>
<name>A0A1D7THG7_9BACT</name>
<dbReference type="STRING" id="1193502.SHALO_0666"/>
<dbReference type="InterPro" id="IPR001478">
    <property type="entry name" value="PDZ"/>
</dbReference>
<gene>
    <name evidence="6" type="ORF">SHALO_0666</name>
</gene>
<dbReference type="PANTHER" id="PTHR32060:SF22">
    <property type="entry name" value="CARBOXYL-TERMINAL-PROCESSING PEPTIDASE 3, CHLOROPLASTIC"/>
    <property type="match status" value="1"/>
</dbReference>
<dbReference type="SUPFAM" id="SSF50156">
    <property type="entry name" value="PDZ domain-like"/>
    <property type="match status" value="1"/>
</dbReference>
<dbReference type="GO" id="GO:0030288">
    <property type="term" value="C:outer membrane-bounded periplasmic space"/>
    <property type="evidence" value="ECO:0007669"/>
    <property type="project" value="TreeGrafter"/>
</dbReference>
<dbReference type="SMART" id="SM00228">
    <property type="entry name" value="PDZ"/>
    <property type="match status" value="1"/>
</dbReference>
<keyword evidence="4" id="KW-0720">Serine protease</keyword>
<dbReference type="EC" id="3.4.21.102" evidence="6"/>
<dbReference type="GO" id="GO:0007165">
    <property type="term" value="P:signal transduction"/>
    <property type="evidence" value="ECO:0007669"/>
    <property type="project" value="TreeGrafter"/>
</dbReference>
<protein>
    <submittedName>
        <fullName evidence="6">Carboxy-terminal processing protease</fullName>
        <ecNumber evidence="6">3.4.21.102</ecNumber>
    </submittedName>
</protein>